<feature type="transmembrane region" description="Helical" evidence="1">
    <location>
        <begin position="189"/>
        <end position="211"/>
    </location>
</feature>
<dbReference type="Proteomes" id="UP001597340">
    <property type="component" value="Unassembled WGS sequence"/>
</dbReference>
<protein>
    <recommendedName>
        <fullName evidence="4">ABC transporter permease</fullName>
    </recommendedName>
</protein>
<proteinExistence type="predicted"/>
<sequence>MEAIKAEFVITGGARRDQDKIMTIMKQAWTITRQDLRNNPYVLLWTLLFTMYLGFTISFVVSIELGKSGALNPAADFVMLVLTPFLGFIYNHRTFKYLQEDSYTHMLAFLRTLPILVSAVIMSRIQQAILAFVGNSVVFFMLLFTLSGTLRVYAGPGFFISFALTWIGYGMLIQALYIYLEFLRRGKAYFWLSLVIMVICGMISVIVRIYGANLVSITAVFIKEWQLLSPVMWGALAMGSLAILVSYRITLRRLVRRDLA</sequence>
<evidence type="ECO:0000256" key="1">
    <source>
        <dbReference type="SAM" id="Phobius"/>
    </source>
</evidence>
<accession>A0ABW4DCR2</accession>
<keyword evidence="1" id="KW-0812">Transmembrane</keyword>
<gene>
    <name evidence="2" type="ORF">ACFQ5D_04750</name>
</gene>
<dbReference type="RefSeq" id="WP_229523601.1">
    <property type="nucleotide sequence ID" value="NZ_JAFFQR010000029.1"/>
</dbReference>
<organism evidence="2 3">
    <name type="scientific">Paenibacillus farraposensis</name>
    <dbReference type="NCBI Taxonomy" id="2807095"/>
    <lineage>
        <taxon>Bacteria</taxon>
        <taxon>Bacillati</taxon>
        <taxon>Bacillota</taxon>
        <taxon>Bacilli</taxon>
        <taxon>Bacillales</taxon>
        <taxon>Paenibacillaceae</taxon>
        <taxon>Paenibacillus</taxon>
    </lineage>
</organism>
<keyword evidence="1" id="KW-0472">Membrane</keyword>
<comment type="caution">
    <text evidence="2">The sequence shown here is derived from an EMBL/GenBank/DDBJ whole genome shotgun (WGS) entry which is preliminary data.</text>
</comment>
<evidence type="ECO:0008006" key="4">
    <source>
        <dbReference type="Google" id="ProtNLM"/>
    </source>
</evidence>
<keyword evidence="3" id="KW-1185">Reference proteome</keyword>
<feature type="transmembrane region" description="Helical" evidence="1">
    <location>
        <begin position="128"/>
        <end position="146"/>
    </location>
</feature>
<keyword evidence="1" id="KW-1133">Transmembrane helix</keyword>
<evidence type="ECO:0000313" key="2">
    <source>
        <dbReference type="EMBL" id="MFD1460765.1"/>
    </source>
</evidence>
<feature type="transmembrane region" description="Helical" evidence="1">
    <location>
        <begin position="70"/>
        <end position="90"/>
    </location>
</feature>
<dbReference type="EMBL" id="JBHTNZ010000004">
    <property type="protein sequence ID" value="MFD1460765.1"/>
    <property type="molecule type" value="Genomic_DNA"/>
</dbReference>
<reference evidence="3" key="1">
    <citation type="journal article" date="2019" name="Int. J. Syst. Evol. Microbiol.">
        <title>The Global Catalogue of Microorganisms (GCM) 10K type strain sequencing project: providing services to taxonomists for standard genome sequencing and annotation.</title>
        <authorList>
            <consortium name="The Broad Institute Genomics Platform"/>
            <consortium name="The Broad Institute Genome Sequencing Center for Infectious Disease"/>
            <person name="Wu L."/>
            <person name="Ma J."/>
        </authorList>
    </citation>
    <scope>NUCLEOTIDE SEQUENCE [LARGE SCALE GENOMIC DNA]</scope>
    <source>
        <strain evidence="3">CCM 9147</strain>
    </source>
</reference>
<feature type="transmembrane region" description="Helical" evidence="1">
    <location>
        <begin position="42"/>
        <end position="63"/>
    </location>
</feature>
<evidence type="ECO:0000313" key="3">
    <source>
        <dbReference type="Proteomes" id="UP001597340"/>
    </source>
</evidence>
<name>A0ABW4DCR2_9BACL</name>
<feature type="transmembrane region" description="Helical" evidence="1">
    <location>
        <begin position="158"/>
        <end position="180"/>
    </location>
</feature>
<feature type="transmembrane region" description="Helical" evidence="1">
    <location>
        <begin position="231"/>
        <end position="251"/>
    </location>
</feature>